<accession>A0AAD8XXL3</accession>
<evidence type="ECO:0000259" key="6">
    <source>
        <dbReference type="Pfam" id="PF03177"/>
    </source>
</evidence>
<keyword evidence="9" id="KW-1185">Reference proteome</keyword>
<feature type="region of interest" description="Disordered" evidence="5">
    <location>
        <begin position="1"/>
        <end position="23"/>
    </location>
</feature>
<feature type="region of interest" description="Disordered" evidence="5">
    <location>
        <begin position="79"/>
        <end position="190"/>
    </location>
</feature>
<feature type="region of interest" description="Disordered" evidence="5">
    <location>
        <begin position="813"/>
        <end position="839"/>
    </location>
</feature>
<feature type="domain" description="Nucleoporin Nup133/Nup155-like N-terminal" evidence="7">
    <location>
        <begin position="468"/>
        <end position="709"/>
    </location>
</feature>
<proteinExistence type="inferred from homology"/>
<dbReference type="GO" id="GO:0017056">
    <property type="term" value="F:structural constituent of nuclear pore"/>
    <property type="evidence" value="ECO:0007669"/>
    <property type="project" value="InterPro"/>
</dbReference>
<feature type="compositionally biased region" description="Low complexity" evidence="5">
    <location>
        <begin position="150"/>
        <end position="177"/>
    </location>
</feature>
<comment type="subcellular location">
    <subcellularLocation>
        <location evidence="1">Nucleus</location>
    </subcellularLocation>
</comment>
<dbReference type="InterPro" id="IPR042537">
    <property type="entry name" value="Nucleoporin_Nup155_C_2"/>
</dbReference>
<feature type="domain" description="Nucleoporin Nup133/Nup155-like C-terminal" evidence="6">
    <location>
        <begin position="1605"/>
        <end position="1985"/>
    </location>
</feature>
<dbReference type="InterPro" id="IPR004870">
    <property type="entry name" value="Nucleoporin_Nup155"/>
</dbReference>
<dbReference type="Gene3D" id="1.20.120.1880">
    <property type="entry name" value="Nucleoporin, helical C-terminal domain"/>
    <property type="match status" value="1"/>
</dbReference>
<comment type="similarity">
    <text evidence="2">Belongs to the non-repetitive/WGA-negative nucleoporin family.</text>
</comment>
<feature type="domain" description="Nucleoporin Nup133/Nup155-like N-terminal" evidence="7">
    <location>
        <begin position="192"/>
        <end position="403"/>
    </location>
</feature>
<reference evidence="8" key="1">
    <citation type="submission" date="2023-06" db="EMBL/GenBank/DDBJ databases">
        <title>Survivors Of The Sea: Transcriptome response of Skeletonema marinoi to long-term dormancy.</title>
        <authorList>
            <person name="Pinder M.I.M."/>
            <person name="Kourtchenko O."/>
            <person name="Robertson E.K."/>
            <person name="Larsson T."/>
            <person name="Maumus F."/>
            <person name="Osuna-Cruz C.M."/>
            <person name="Vancaester E."/>
            <person name="Stenow R."/>
            <person name="Vandepoele K."/>
            <person name="Ploug H."/>
            <person name="Bruchert V."/>
            <person name="Godhe A."/>
            <person name="Topel M."/>
        </authorList>
    </citation>
    <scope>NUCLEOTIDE SEQUENCE</scope>
    <source>
        <strain evidence="8">R05AC</strain>
    </source>
</reference>
<dbReference type="Gene3D" id="1.25.40.440">
    <property type="entry name" value="Nucleoporin, helical domain, central subdomain"/>
    <property type="match status" value="1"/>
</dbReference>
<organism evidence="8 9">
    <name type="scientific">Skeletonema marinoi</name>
    <dbReference type="NCBI Taxonomy" id="267567"/>
    <lineage>
        <taxon>Eukaryota</taxon>
        <taxon>Sar</taxon>
        <taxon>Stramenopiles</taxon>
        <taxon>Ochrophyta</taxon>
        <taxon>Bacillariophyta</taxon>
        <taxon>Coscinodiscophyceae</taxon>
        <taxon>Thalassiosirophycidae</taxon>
        <taxon>Thalassiosirales</taxon>
        <taxon>Skeletonemataceae</taxon>
        <taxon>Skeletonema</taxon>
        <taxon>Skeletonema marinoi-dohrnii complex</taxon>
    </lineage>
</organism>
<dbReference type="InterPro" id="IPR014908">
    <property type="entry name" value="Nucleoporin_Nup133/Nup155_N"/>
</dbReference>
<comment type="caution">
    <text evidence="8">The sequence shown here is derived from an EMBL/GenBank/DDBJ whole genome shotgun (WGS) entry which is preliminary data.</text>
</comment>
<dbReference type="GO" id="GO:0036228">
    <property type="term" value="P:protein localization to nuclear inner membrane"/>
    <property type="evidence" value="ECO:0007669"/>
    <property type="project" value="TreeGrafter"/>
</dbReference>
<dbReference type="GO" id="GO:0000972">
    <property type="term" value="P:transcription-dependent tethering of RNA polymerase II gene DNA at nuclear periphery"/>
    <property type="evidence" value="ECO:0007669"/>
    <property type="project" value="TreeGrafter"/>
</dbReference>
<name>A0AAD8XXL3_9STRA</name>
<keyword evidence="3" id="KW-0813">Transport</keyword>
<dbReference type="Pfam" id="PF03177">
    <property type="entry name" value="Nucleoporin_C"/>
    <property type="match status" value="2"/>
</dbReference>
<protein>
    <submittedName>
        <fullName evidence="8">Nuclear pore complex protein NUP155</fullName>
    </submittedName>
</protein>
<evidence type="ECO:0000256" key="5">
    <source>
        <dbReference type="SAM" id="MobiDB-lite"/>
    </source>
</evidence>
<dbReference type="GO" id="GO:0044611">
    <property type="term" value="C:nuclear pore inner ring"/>
    <property type="evidence" value="ECO:0007669"/>
    <property type="project" value="TreeGrafter"/>
</dbReference>
<dbReference type="GO" id="GO:0006405">
    <property type="term" value="P:RNA export from nucleus"/>
    <property type="evidence" value="ECO:0007669"/>
    <property type="project" value="TreeGrafter"/>
</dbReference>
<evidence type="ECO:0000256" key="2">
    <source>
        <dbReference type="ARBA" id="ARBA00007373"/>
    </source>
</evidence>
<feature type="compositionally biased region" description="Low complexity" evidence="5">
    <location>
        <begin position="85"/>
        <end position="111"/>
    </location>
</feature>
<keyword evidence="4" id="KW-0539">Nucleus</keyword>
<dbReference type="InterPro" id="IPR007187">
    <property type="entry name" value="Nucleoporin_Nup133/Nup155_C"/>
</dbReference>
<gene>
    <name evidence="8" type="ORF">QTG54_013690</name>
</gene>
<dbReference type="PANTHER" id="PTHR10350:SF6">
    <property type="entry name" value="NUCLEAR PORE COMPLEX PROTEIN NUP155"/>
    <property type="match status" value="1"/>
</dbReference>
<dbReference type="GO" id="GO:0006606">
    <property type="term" value="P:protein import into nucleus"/>
    <property type="evidence" value="ECO:0007669"/>
    <property type="project" value="TreeGrafter"/>
</dbReference>
<evidence type="ECO:0000313" key="9">
    <source>
        <dbReference type="Proteomes" id="UP001224775"/>
    </source>
</evidence>
<evidence type="ECO:0000256" key="4">
    <source>
        <dbReference type="ARBA" id="ARBA00023242"/>
    </source>
</evidence>
<dbReference type="EMBL" id="JATAAI010000033">
    <property type="protein sequence ID" value="KAK1735527.1"/>
    <property type="molecule type" value="Genomic_DNA"/>
</dbReference>
<evidence type="ECO:0000256" key="1">
    <source>
        <dbReference type="ARBA" id="ARBA00004123"/>
    </source>
</evidence>
<feature type="region of interest" description="Disordered" evidence="5">
    <location>
        <begin position="1298"/>
        <end position="1318"/>
    </location>
</feature>
<feature type="region of interest" description="Disordered" evidence="5">
    <location>
        <begin position="1025"/>
        <end position="1046"/>
    </location>
</feature>
<sequence length="2054" mass="220743">MMSTNGNALANPGGGVGITNSSSNNDPYLQNDFYPLQLASSEILSALRADEASPDADLYRRLISSSGAGAHRYHRVEGDGLGHYSSSSSRNNNNSSSSAGGANSSDKSSSNDGGGASSKRSSQSHNPLRMGNNVIGSPLGVLRGTRQFGNTNTSSSSSSNNNSPPSNSSNSQQMNQPPSQPPTPYLKHDRSIPLPTQLANEAKKAKLSSLMGLLPEANLVWVTSDDKLFLWSYNSASNTLDGKNGWGTSSNNNNPINEDYCSFTVPSGQCIVSVGLVRPKSNVFDTKAVEWCIVVTTPEEAILCALAKESGEEQQQQQQQYQQPQSVTGGVGFRHGNSSLRLIPTRFILPTDSVPLTSICGTKEGRIFMGGVDGCVYEMTYEGNSSNTTTAASGSSSSFGSMGSYSGGNNVMERAIDDYFDGRGVFTLSNDGNGGTNKLSEQVVVGGKRVLSALTFGSLDSDSYGEQRRSKCRKINHSSAAPGLVASVVPGAIVRAASGIFASGSESAARKGGPIVSMILDEERLCLYTLSSKGVICAYDLSPVPNGSGTAVSQGDFNSAIAAAQPRLACVFNAVESAKLYLDSVSRGRMYPPSTSQSVELGTITFPGGNASAQAGVGGMDGARAILKRHDQEMRLVKASSAGSSSKAAQNEMSNATGILHPVSIHLVPGKESKSLTLVVVTGGGLRYYLSSLASNYINLAQSNQGGFDYSMRGLDPKLARTRPSKKMTFCHIRAPPPYTSGDGNDGFHFELAPSAVNMLGSLAGGANVGIPPGIHDLQSGRSTKVAGAVGDVVKSFYGNGMFVLALDIDKNNSKSNNGSSRGNSFPTSSSEKSSRKPAGDAIVTVLPDFAARVSDTLNSTNTSKNPSLIAAGGISESISLPMTGYEGTNSPVLPGGRTFDISTNSNAQSSLAALFMNSETPTDGELQIGLTPSFVPQRVYQRRNNQSNGSSSSLVVTYDRRSGVFSTALSALSNYIRSGQYYGFEVDTVASDPNGLSPSMSYRVSLRHGCDSIGFSRSSEEVVTSTRNGIRGKSAPRSTNKSEKLPSWMLRPSAAPLNCQAAQHLNPPGTGTTLVLNAGGLHVFNNCSLLSNFAAALLRATNIAEDGTVRNFFVSYGYAEGCAMCFALATNHSSSETLRSKARQAAFCSGRSPEMKLTGPSNGDGMDPVSSFTFQPSSLYEGLVKFMSRLLRPFWYKPAVVVTEGRPIQSKSAYANYYARLPAKVELLLDDITLDDIRRPLVMLQELMKSNFDAVMSIPGVSQRDASDQMDVDDGDGSAGLITRAMQNQSRALQLANNPSQTHYASDKERKQKAFKTEDRNMHSTYRLLSRTVQVLNLLSCLKQAHAMSTLPEVQWGLIHGLTFYQLVTSQEGQQRIETLLNALVSQGDKTLLNRISQDGDQLAQTLSKQCYLFFSSASRLTYMGFKAANDALSRPKTSPQRGLLASKAAAFLRAASRHWYDPALVAGRTNGSDTWLDLANRAFDAGSPLARAAEVLMELGQVEGLVDVCLICGANFGGVKVPRDDRKELEEEAANAVMDWEKGLYHRPASGPTGDNVDPRSSGTQSIVSGMDVTPADALKTCHGILFYYISKVLNEGGDANQRLAESLVAACASSSDDKFLHSMYEHLLSTNQVKTALRIDSTSLETWLINEKKDSNLLSDYYSIHGRHFSAGEILLNKAVVPNEEVPLAQRIECLTRAANSYSLAMQSTLSSSNMMSKIGGYDQRRDRALQDRQVSVETLKANIKAIDEKLDIAKIQQRVLTTVDQSQNVDLKPEKLDALRFKLVSVSELYNDYTCELNLFDVCLLILNTCNHNEREGIETLWKSVICEEILPCQTTSAIAISFLTQLKQGSPFEEETVMQSGDYGNDLQSFDNGEWIPRLRNRVTALGKELYGKGADYTVPLDLIVQALEGLRQAYSETHKENKLSQSWPIETMLNVGVPFDALYQSYDSIYLEVDGDIDATIRLHWLASIHELLKMWVNEAFSNHVSSASSEGSSASSQLAQAVKNGGLVERIKAYNATLGGLVEGNNADIDEVKIGFREVEEAIRKGF</sequence>
<evidence type="ECO:0000313" key="8">
    <source>
        <dbReference type="EMBL" id="KAK1735527.1"/>
    </source>
</evidence>
<dbReference type="Pfam" id="PF08801">
    <property type="entry name" value="Nucleoporin_N"/>
    <property type="match status" value="2"/>
</dbReference>
<feature type="compositionally biased region" description="Basic and acidic residues" evidence="5">
    <location>
        <begin position="1306"/>
        <end position="1318"/>
    </location>
</feature>
<dbReference type="InterPro" id="IPR042538">
    <property type="entry name" value="Nucleoporin_Nup155_C_3"/>
</dbReference>
<dbReference type="PANTHER" id="PTHR10350">
    <property type="entry name" value="NUCLEAR PORE COMPLEX PROTEIN NUP155"/>
    <property type="match status" value="1"/>
</dbReference>
<evidence type="ECO:0000256" key="3">
    <source>
        <dbReference type="ARBA" id="ARBA00022448"/>
    </source>
</evidence>
<feature type="compositionally biased region" description="Low complexity" evidence="5">
    <location>
        <begin position="814"/>
        <end position="825"/>
    </location>
</feature>
<dbReference type="Proteomes" id="UP001224775">
    <property type="component" value="Unassembled WGS sequence"/>
</dbReference>
<dbReference type="Gene3D" id="1.20.58.1780">
    <property type="match status" value="1"/>
</dbReference>
<feature type="domain" description="Nucleoporin Nup133/Nup155-like C-terminal" evidence="6">
    <location>
        <begin position="1178"/>
        <end position="1433"/>
    </location>
</feature>
<evidence type="ECO:0000259" key="7">
    <source>
        <dbReference type="Pfam" id="PF08801"/>
    </source>
</evidence>